<evidence type="ECO:0008006" key="9">
    <source>
        <dbReference type="Google" id="ProtNLM"/>
    </source>
</evidence>
<evidence type="ECO:0000256" key="6">
    <source>
        <dbReference type="SAM" id="Phobius"/>
    </source>
</evidence>
<keyword evidence="3 6" id="KW-1133">Transmembrane helix</keyword>
<evidence type="ECO:0000256" key="5">
    <source>
        <dbReference type="SAM" id="MobiDB-lite"/>
    </source>
</evidence>
<comment type="caution">
    <text evidence="7">The sequence shown here is derived from an EMBL/GenBank/DDBJ whole genome shotgun (WGS) entry which is preliminary data.</text>
</comment>
<dbReference type="PANTHER" id="PTHR31465">
    <property type="entry name" value="PROTEIN RTA1-RELATED"/>
    <property type="match status" value="1"/>
</dbReference>
<feature type="transmembrane region" description="Helical" evidence="6">
    <location>
        <begin position="159"/>
        <end position="178"/>
    </location>
</feature>
<feature type="region of interest" description="Disordered" evidence="5">
    <location>
        <begin position="334"/>
        <end position="371"/>
    </location>
</feature>
<dbReference type="PANTHER" id="PTHR31465:SF13">
    <property type="entry name" value="RTA1 DOMAIN PROTEIN-RELATED"/>
    <property type="match status" value="1"/>
</dbReference>
<organism evidence="7 8">
    <name type="scientific">Sporothrix curviconia</name>
    <dbReference type="NCBI Taxonomy" id="1260050"/>
    <lineage>
        <taxon>Eukaryota</taxon>
        <taxon>Fungi</taxon>
        <taxon>Dikarya</taxon>
        <taxon>Ascomycota</taxon>
        <taxon>Pezizomycotina</taxon>
        <taxon>Sordariomycetes</taxon>
        <taxon>Sordariomycetidae</taxon>
        <taxon>Ophiostomatales</taxon>
        <taxon>Ophiostomataceae</taxon>
        <taxon>Sporothrix</taxon>
    </lineage>
</organism>
<evidence type="ECO:0000313" key="7">
    <source>
        <dbReference type="EMBL" id="CAK7208418.1"/>
    </source>
</evidence>
<dbReference type="InterPro" id="IPR007568">
    <property type="entry name" value="RTA1"/>
</dbReference>
<dbReference type="Pfam" id="PF04479">
    <property type="entry name" value="RTA1"/>
    <property type="match status" value="1"/>
</dbReference>
<feature type="transmembrane region" description="Helical" evidence="6">
    <location>
        <begin position="47"/>
        <end position="64"/>
    </location>
</feature>
<feature type="transmembrane region" description="Helical" evidence="6">
    <location>
        <begin position="76"/>
        <end position="100"/>
    </location>
</feature>
<proteinExistence type="predicted"/>
<evidence type="ECO:0000256" key="4">
    <source>
        <dbReference type="ARBA" id="ARBA00023136"/>
    </source>
</evidence>
<evidence type="ECO:0000256" key="1">
    <source>
        <dbReference type="ARBA" id="ARBA00004141"/>
    </source>
</evidence>
<keyword evidence="2 6" id="KW-0812">Transmembrane</keyword>
<dbReference type="PROSITE" id="PS51257">
    <property type="entry name" value="PROKAR_LIPOPROTEIN"/>
    <property type="match status" value="1"/>
</dbReference>
<keyword evidence="4 6" id="KW-0472">Membrane</keyword>
<protein>
    <recommendedName>
        <fullName evidence="9">RTA1 domain protein</fullName>
    </recommendedName>
</protein>
<feature type="compositionally biased region" description="Basic and acidic residues" evidence="5">
    <location>
        <begin position="360"/>
        <end position="371"/>
    </location>
</feature>
<keyword evidence="8" id="KW-1185">Reference proteome</keyword>
<reference evidence="7 8" key="1">
    <citation type="submission" date="2024-01" db="EMBL/GenBank/DDBJ databases">
        <authorList>
            <person name="Allen C."/>
            <person name="Tagirdzhanova G."/>
        </authorList>
    </citation>
    <scope>NUCLEOTIDE SEQUENCE [LARGE SCALE GENOMIC DNA]</scope>
</reference>
<evidence type="ECO:0000256" key="3">
    <source>
        <dbReference type="ARBA" id="ARBA00022989"/>
    </source>
</evidence>
<gene>
    <name evidence="7" type="ORF">SCUCBS95973_000095</name>
</gene>
<evidence type="ECO:0000256" key="2">
    <source>
        <dbReference type="ARBA" id="ARBA00022692"/>
    </source>
</evidence>
<dbReference type="Proteomes" id="UP001642405">
    <property type="component" value="Unassembled WGS sequence"/>
</dbReference>
<comment type="subcellular location">
    <subcellularLocation>
        <location evidence="1">Membrane</location>
        <topology evidence="1">Multi-pass membrane protein</topology>
    </subcellularLocation>
</comment>
<dbReference type="EMBL" id="CAWUHB010000001">
    <property type="protein sequence ID" value="CAK7208418.1"/>
    <property type="molecule type" value="Genomic_DNA"/>
</dbReference>
<sequence>MEDGKYVDGSIYIYAPNKGAPVFFAVFFLASCLLHVCQCVHYKSWRLTGLYVFSNAIFTAGYIAREVGAFHYDNVGVYIATVVLVYAAPPIFELANYVVLGRILYYVPSLSPIHPGRVLTTFTAISTVVEALNANGAAYSANTNLPQTKQDLGHALMKASLVLQLVVVALFLLLAVVFHRRTLRAGIHNANLTNALTTLYCSEALLMSRTIYRVVEYFSVDQLHFVEGVDPSTFSPVLRYEWFFYVFEATLMLCNTWLINIRHPRRFLPQSTKTYLAKDGVTEITGPGYKEDRNFIMTLLDPFDIAGLVGGRDKKTAFWDQPENGQNADITAITTTTNNNNNGQHMPHHSQSDVSPIRQPDSKEDPEAGAV</sequence>
<feature type="transmembrane region" description="Helical" evidence="6">
    <location>
        <begin position="20"/>
        <end position="40"/>
    </location>
</feature>
<evidence type="ECO:0000313" key="8">
    <source>
        <dbReference type="Proteomes" id="UP001642405"/>
    </source>
</evidence>
<name>A0ABP0AMR8_9PEZI</name>
<accession>A0ABP0AMR8</accession>